<evidence type="ECO:0008006" key="4">
    <source>
        <dbReference type="Google" id="ProtNLM"/>
    </source>
</evidence>
<reference evidence="2 3" key="1">
    <citation type="journal article" date="2018" name="Mol. Biol. Evol.">
        <title>Analysis of the draft genome of the red seaweed Gracilariopsis chorda provides insights into genome size evolution in Rhodophyta.</title>
        <authorList>
            <person name="Lee J."/>
            <person name="Yang E.C."/>
            <person name="Graf L."/>
            <person name="Yang J.H."/>
            <person name="Qiu H."/>
            <person name="Zel Zion U."/>
            <person name="Chan C.X."/>
            <person name="Stephens T.G."/>
            <person name="Weber A.P.M."/>
            <person name="Boo G.H."/>
            <person name="Boo S.M."/>
            <person name="Kim K.M."/>
            <person name="Shin Y."/>
            <person name="Jung M."/>
            <person name="Lee S.J."/>
            <person name="Yim H.S."/>
            <person name="Lee J.H."/>
            <person name="Bhattacharya D."/>
            <person name="Yoon H.S."/>
        </authorList>
    </citation>
    <scope>NUCLEOTIDE SEQUENCE [LARGE SCALE GENOMIC DNA]</scope>
    <source>
        <strain evidence="2 3">SKKU-2015</strain>
        <tissue evidence="2">Whole body</tissue>
    </source>
</reference>
<proteinExistence type="predicted"/>
<dbReference type="OrthoDB" id="10615576at2759"/>
<sequence length="513" mass="57026">MRHGDEHLELTDLCGGSERSLGTKGTSNKANAAFASFSALAMGNNRRSTVNRLPKAERSHPQSKVRLVRDAFQPSHPTLSRPIQVRSASSPTSTPSSSAPFSTHPTTPQLNDHCLQYVLRLAGSKAVLTALDVNAHWRQVAREMLHSTTTLDLSSLYRSGKTRATPPTSEDVQRTLHKFTNLHDLRLKNWPYLDTHPQILRTCVDMHIRTLCRLHLEGVPVHAEYIIVALTSLQNLDHLHLSRSDTIDDRLLQHIASSVGKCPKETCALSNFVLSSAGKVRGSGVSAIIRARLAPRIKVTHCNALIKIQGPDENGSDIHLEELNLSSNRDLGVIELQKVFVEDLNLSQCPAIFNVAFDAVTLKRLNLSGSIIHNRFVVASRTPRFQKLTTLNLFGTRGLSRSDFRLLYTAEHSSYQMLSKLDLNGTSIQDLVLEHYANLQHVDCSGCRSLSCLIVRDCCRLERLVCNGKRMPLTHVELILPSTCTVDGMRPQWNWVSSTSHKSIFFGANLPVE</sequence>
<evidence type="ECO:0000313" key="3">
    <source>
        <dbReference type="Proteomes" id="UP000247409"/>
    </source>
</evidence>
<name>A0A2V3J4P3_9FLOR</name>
<organism evidence="2 3">
    <name type="scientific">Gracilariopsis chorda</name>
    <dbReference type="NCBI Taxonomy" id="448386"/>
    <lineage>
        <taxon>Eukaryota</taxon>
        <taxon>Rhodophyta</taxon>
        <taxon>Florideophyceae</taxon>
        <taxon>Rhodymeniophycidae</taxon>
        <taxon>Gracilariales</taxon>
        <taxon>Gracilariaceae</taxon>
        <taxon>Gracilariopsis</taxon>
    </lineage>
</organism>
<comment type="caution">
    <text evidence="2">The sequence shown here is derived from an EMBL/GenBank/DDBJ whole genome shotgun (WGS) entry which is preliminary data.</text>
</comment>
<dbReference type="InterPro" id="IPR032675">
    <property type="entry name" value="LRR_dom_sf"/>
</dbReference>
<protein>
    <recommendedName>
        <fullName evidence="4">F-box domain-containing protein</fullName>
    </recommendedName>
</protein>
<gene>
    <name evidence="2" type="ORF">BWQ96_00742</name>
</gene>
<dbReference type="SUPFAM" id="SSF52047">
    <property type="entry name" value="RNI-like"/>
    <property type="match status" value="1"/>
</dbReference>
<feature type="region of interest" description="Disordered" evidence="1">
    <location>
        <begin position="50"/>
        <end position="107"/>
    </location>
</feature>
<dbReference type="EMBL" id="NBIV01000005">
    <property type="protein sequence ID" value="PXF49426.1"/>
    <property type="molecule type" value="Genomic_DNA"/>
</dbReference>
<accession>A0A2V3J4P3</accession>
<feature type="compositionally biased region" description="Low complexity" evidence="1">
    <location>
        <begin position="87"/>
        <end position="107"/>
    </location>
</feature>
<dbReference type="AlphaFoldDB" id="A0A2V3J4P3"/>
<evidence type="ECO:0000256" key="1">
    <source>
        <dbReference type="SAM" id="MobiDB-lite"/>
    </source>
</evidence>
<evidence type="ECO:0000313" key="2">
    <source>
        <dbReference type="EMBL" id="PXF49426.1"/>
    </source>
</evidence>
<dbReference type="Gene3D" id="3.80.10.10">
    <property type="entry name" value="Ribonuclease Inhibitor"/>
    <property type="match status" value="2"/>
</dbReference>
<keyword evidence="3" id="KW-1185">Reference proteome</keyword>
<dbReference type="Proteomes" id="UP000247409">
    <property type="component" value="Unassembled WGS sequence"/>
</dbReference>